<accession>A0A1I2NI05</accession>
<proteinExistence type="predicted"/>
<dbReference type="PANTHER" id="PTHR30336">
    <property type="entry name" value="INNER MEMBRANE PROTEIN, PROBABLE PERMEASE"/>
    <property type="match status" value="1"/>
</dbReference>
<dbReference type="InterPro" id="IPR051599">
    <property type="entry name" value="Cell_Envelope_Assoc"/>
</dbReference>
<dbReference type="CDD" id="cd06259">
    <property type="entry name" value="YdcF-like"/>
    <property type="match status" value="1"/>
</dbReference>
<protein>
    <submittedName>
        <fullName evidence="2">SanA protein</fullName>
    </submittedName>
</protein>
<organism evidence="2 3">
    <name type="scientific">Desulfotruncus arcticus DSM 17038</name>
    <dbReference type="NCBI Taxonomy" id="1121424"/>
    <lineage>
        <taxon>Bacteria</taxon>
        <taxon>Bacillati</taxon>
        <taxon>Bacillota</taxon>
        <taxon>Clostridia</taxon>
        <taxon>Eubacteriales</taxon>
        <taxon>Desulfallaceae</taxon>
        <taxon>Desulfotruncus</taxon>
    </lineage>
</organism>
<dbReference type="EMBL" id="FOOX01000001">
    <property type="protein sequence ID" value="SFG01317.1"/>
    <property type="molecule type" value="Genomic_DNA"/>
</dbReference>
<evidence type="ECO:0000313" key="3">
    <source>
        <dbReference type="Proteomes" id="UP000199337"/>
    </source>
</evidence>
<name>A0A1I2NI05_9FIRM</name>
<dbReference type="PANTHER" id="PTHR30336:SF6">
    <property type="entry name" value="INTEGRAL MEMBRANE PROTEIN"/>
    <property type="match status" value="1"/>
</dbReference>
<gene>
    <name evidence="2" type="ORF">SAMN05660649_00472</name>
</gene>
<dbReference type="Proteomes" id="UP000199337">
    <property type="component" value="Unassembled WGS sequence"/>
</dbReference>
<keyword evidence="3" id="KW-1185">Reference proteome</keyword>
<dbReference type="Pfam" id="PF02698">
    <property type="entry name" value="DUF218"/>
    <property type="match status" value="1"/>
</dbReference>
<evidence type="ECO:0000259" key="1">
    <source>
        <dbReference type="Pfam" id="PF02698"/>
    </source>
</evidence>
<reference evidence="3" key="1">
    <citation type="submission" date="2016-10" db="EMBL/GenBank/DDBJ databases">
        <authorList>
            <person name="Varghese N."/>
            <person name="Submissions S."/>
        </authorList>
    </citation>
    <scope>NUCLEOTIDE SEQUENCE [LARGE SCALE GENOMIC DNA]</scope>
    <source>
        <strain evidence="3">DSM 17038</strain>
    </source>
</reference>
<dbReference type="Gene3D" id="3.40.50.620">
    <property type="entry name" value="HUPs"/>
    <property type="match status" value="1"/>
</dbReference>
<sequence length="221" mass="24578">MPGYKKYLIGSIAFFMFLLAGVLAIDRYVETRGSEYVVEPGSCPDSQAAIVLGAYVSPDGRLCDMLADRVKTAVELYQDNKVQKIIMTGDHGKKDYDEVNHMRGYAEKLGVPAEDIFMDHAGFSTYDSMYRARDIFTVNSAVVVTQAFHLPRAMYTARALGIEAVGVEADKHIYAGAGYYDLREVPARWKAFVQLHLIQAKPRFLGEVIPVSGDGRLTHDN</sequence>
<evidence type="ECO:0000313" key="2">
    <source>
        <dbReference type="EMBL" id="SFG01317.1"/>
    </source>
</evidence>
<dbReference type="OrthoDB" id="9782395at2"/>
<dbReference type="GO" id="GO:0005886">
    <property type="term" value="C:plasma membrane"/>
    <property type="evidence" value="ECO:0007669"/>
    <property type="project" value="TreeGrafter"/>
</dbReference>
<dbReference type="AlphaFoldDB" id="A0A1I2NI05"/>
<dbReference type="InterPro" id="IPR003848">
    <property type="entry name" value="DUF218"/>
</dbReference>
<feature type="domain" description="DUF218" evidence="1">
    <location>
        <begin position="47"/>
        <end position="168"/>
    </location>
</feature>
<dbReference type="InterPro" id="IPR014729">
    <property type="entry name" value="Rossmann-like_a/b/a_fold"/>
</dbReference>